<name>A0ACC0ULE9_9AGAM</name>
<dbReference type="EMBL" id="JAGFNK010000008">
    <property type="protein sequence ID" value="KAI9512523.1"/>
    <property type="molecule type" value="Genomic_DNA"/>
</dbReference>
<keyword evidence="2" id="KW-1185">Reference proteome</keyword>
<sequence length="198" mass="21997">MRDHAELAPAFEVLLAVGGQCGLPILVLTSLRSRRVNPSSTFVNLCLTLIIHSLVFCLLIYTGQNDGRQVNRALCVSQAAMIMGILPTVCTAALMVVLQTWATFQDPGSAIFVAFERPHVRFMLLAAPYITFLGYMLGSILVATSRPDSALAMNGLFCTFHLEAIWHFLTPLSCLVLLIVMTALEAVIVVRWYRQWYY</sequence>
<protein>
    <submittedName>
        <fullName evidence="1">Uncharacterized protein</fullName>
    </submittedName>
</protein>
<comment type="caution">
    <text evidence="1">The sequence shown here is derived from an EMBL/GenBank/DDBJ whole genome shotgun (WGS) entry which is preliminary data.</text>
</comment>
<accession>A0ACC0ULE9</accession>
<organism evidence="1 2">
    <name type="scientific">Russula earlei</name>
    <dbReference type="NCBI Taxonomy" id="71964"/>
    <lineage>
        <taxon>Eukaryota</taxon>
        <taxon>Fungi</taxon>
        <taxon>Dikarya</taxon>
        <taxon>Basidiomycota</taxon>
        <taxon>Agaricomycotina</taxon>
        <taxon>Agaricomycetes</taxon>
        <taxon>Russulales</taxon>
        <taxon>Russulaceae</taxon>
        <taxon>Russula</taxon>
    </lineage>
</organism>
<dbReference type="Proteomes" id="UP001207468">
    <property type="component" value="Unassembled WGS sequence"/>
</dbReference>
<proteinExistence type="predicted"/>
<evidence type="ECO:0000313" key="2">
    <source>
        <dbReference type="Proteomes" id="UP001207468"/>
    </source>
</evidence>
<evidence type="ECO:0000313" key="1">
    <source>
        <dbReference type="EMBL" id="KAI9512523.1"/>
    </source>
</evidence>
<gene>
    <name evidence="1" type="ORF">F5148DRAFT_850432</name>
</gene>
<reference evidence="1" key="1">
    <citation type="submission" date="2021-03" db="EMBL/GenBank/DDBJ databases">
        <title>Evolutionary priming and transition to the ectomycorrhizal habit in an iconic lineage of mushroom-forming fungi: is preadaptation a requirement?</title>
        <authorList>
            <consortium name="DOE Joint Genome Institute"/>
            <person name="Looney B.P."/>
            <person name="Miyauchi S."/>
            <person name="Morin E."/>
            <person name="Drula E."/>
            <person name="Courty P.E."/>
            <person name="Chicoki N."/>
            <person name="Fauchery L."/>
            <person name="Kohler A."/>
            <person name="Kuo A."/>
            <person name="LaButti K."/>
            <person name="Pangilinan J."/>
            <person name="Lipzen A."/>
            <person name="Riley R."/>
            <person name="Andreopoulos W."/>
            <person name="He G."/>
            <person name="Johnson J."/>
            <person name="Barry K.W."/>
            <person name="Grigoriev I.V."/>
            <person name="Nagy L."/>
            <person name="Hibbett D."/>
            <person name="Henrissat B."/>
            <person name="Matheny P.B."/>
            <person name="Labbe J."/>
            <person name="Martin A.F."/>
        </authorList>
    </citation>
    <scope>NUCLEOTIDE SEQUENCE</scope>
    <source>
        <strain evidence="1">BPL698</strain>
    </source>
</reference>